<reference evidence="3 4" key="1">
    <citation type="submission" date="2023-03" db="EMBL/GenBank/DDBJ databases">
        <title>Description of Hydrogenimonas sp. ISO32.</title>
        <authorList>
            <person name="Mino S."/>
            <person name="Fukazawa S."/>
            <person name="Sawabe T."/>
        </authorList>
    </citation>
    <scope>NUCLEOTIDE SEQUENCE [LARGE SCALE GENOMIC DNA]</scope>
    <source>
        <strain evidence="3 4">ISO32</strain>
    </source>
</reference>
<dbReference type="RefSeq" id="WP_286336481.1">
    <property type="nucleotide sequence ID" value="NZ_AP027370.1"/>
</dbReference>
<keyword evidence="4" id="KW-1185">Reference proteome</keyword>
<dbReference type="Gene3D" id="3.40.50.2000">
    <property type="entry name" value="Glycogen Phosphorylase B"/>
    <property type="match status" value="2"/>
</dbReference>
<dbReference type="Pfam" id="PF02350">
    <property type="entry name" value="Epimerase_2"/>
    <property type="match status" value="1"/>
</dbReference>
<evidence type="ECO:0000313" key="3">
    <source>
        <dbReference type="EMBL" id="BDY13531.1"/>
    </source>
</evidence>
<keyword evidence="1" id="KW-0413">Isomerase</keyword>
<dbReference type="PANTHER" id="PTHR43174">
    <property type="entry name" value="UDP-N-ACETYLGLUCOSAMINE 2-EPIMERASE"/>
    <property type="match status" value="1"/>
</dbReference>
<dbReference type="SUPFAM" id="SSF53756">
    <property type="entry name" value="UDP-Glycosyltransferase/glycogen phosphorylase"/>
    <property type="match status" value="1"/>
</dbReference>
<evidence type="ECO:0000256" key="1">
    <source>
        <dbReference type="RuleBase" id="RU003513"/>
    </source>
</evidence>
<evidence type="ECO:0000313" key="4">
    <source>
        <dbReference type="Proteomes" id="UP001321445"/>
    </source>
</evidence>
<comment type="similarity">
    <text evidence="1">Belongs to the UDP-N-acetylglucosamine 2-epimerase family.</text>
</comment>
<dbReference type="CDD" id="cd03786">
    <property type="entry name" value="GTB_UDP-GlcNAc_2-Epimerase"/>
    <property type="match status" value="1"/>
</dbReference>
<dbReference type="Proteomes" id="UP001321445">
    <property type="component" value="Chromosome"/>
</dbReference>
<protein>
    <submittedName>
        <fullName evidence="3">UDP-N-acetyl glucosamine 2-epimerase</fullName>
    </submittedName>
</protein>
<dbReference type="NCBIfam" id="TIGR00236">
    <property type="entry name" value="wecB"/>
    <property type="match status" value="1"/>
</dbReference>
<organism evidence="3 4">
    <name type="scientific">Hydrogenimonas cancrithermarum</name>
    <dbReference type="NCBI Taxonomy" id="2993563"/>
    <lineage>
        <taxon>Bacteria</taxon>
        <taxon>Pseudomonadati</taxon>
        <taxon>Campylobacterota</taxon>
        <taxon>Epsilonproteobacteria</taxon>
        <taxon>Campylobacterales</taxon>
        <taxon>Hydrogenimonadaceae</taxon>
        <taxon>Hydrogenimonas</taxon>
    </lineage>
</organism>
<dbReference type="InterPro" id="IPR003331">
    <property type="entry name" value="UDP_GlcNAc_Epimerase_2_dom"/>
</dbReference>
<dbReference type="PANTHER" id="PTHR43174:SF1">
    <property type="entry name" value="UDP-N-ACETYLGLUCOSAMINE 2-EPIMERASE"/>
    <property type="match status" value="1"/>
</dbReference>
<evidence type="ECO:0000259" key="2">
    <source>
        <dbReference type="Pfam" id="PF02350"/>
    </source>
</evidence>
<proteinExistence type="inferred from homology"/>
<dbReference type="EMBL" id="AP027370">
    <property type="protein sequence ID" value="BDY13531.1"/>
    <property type="molecule type" value="Genomic_DNA"/>
</dbReference>
<dbReference type="InterPro" id="IPR029767">
    <property type="entry name" value="WecB-like"/>
</dbReference>
<name>A0ABM8FMF0_9BACT</name>
<accession>A0ABM8FMF0</accession>
<gene>
    <name evidence="3" type="primary">fnlC</name>
    <name evidence="3" type="ORF">HCR_18430</name>
</gene>
<sequence length="376" mass="42852">MKRLKVMTVVGTRPEIIRLAAVIKKLDATEAIDHVIVHTGQNYDYELNEVFFKDFGLRKPDYFLDAALGTPAETIGNILIRIDPLLEKIKPDAFLVLGDTNSCLCAIPAKKRKIPIFHMEAGNRCFDQRVPEETNRKIVDHISDVNLTYSDIAREYLLREGLPADRIIKTGSPMYEVIQSKLEDIEASDILDRLSLKKGKYFVVSAHREENIASDRNFEALVETLNAIAETYGLPVIVSTHPRTRKRIDEKKIVFHPKIELLKPLGFNDYVRLQMDAKAVLSDSGTISEESSILKFPALNIREAHERPEAMEEASVMMVGLKKERVMQGLKVLETQKPDTLREVADYSMPNVSDKVVRIILSYTDYVNRTVWQKRL</sequence>
<feature type="domain" description="UDP-N-acetylglucosamine 2-epimerase" evidence="2">
    <location>
        <begin position="24"/>
        <end position="360"/>
    </location>
</feature>